<accession>A0A2I0U4A0</accession>
<gene>
    <name evidence="1" type="ORF">llap_8775</name>
</gene>
<dbReference type="EMBL" id="KZ506188">
    <property type="protein sequence ID" value="PKU40920.1"/>
    <property type="molecule type" value="Genomic_DNA"/>
</dbReference>
<evidence type="ECO:0000313" key="1">
    <source>
        <dbReference type="EMBL" id="PKU40920.1"/>
    </source>
</evidence>
<dbReference type="Proteomes" id="UP000233556">
    <property type="component" value="Unassembled WGS sequence"/>
</dbReference>
<dbReference type="AlphaFoldDB" id="A0A2I0U4A0"/>
<protein>
    <submittedName>
        <fullName evidence="1">Uncharacterized protein</fullName>
    </submittedName>
</protein>
<evidence type="ECO:0000313" key="2">
    <source>
        <dbReference type="Proteomes" id="UP000233556"/>
    </source>
</evidence>
<proteinExistence type="predicted"/>
<organism evidence="1 2">
    <name type="scientific">Limosa lapponica baueri</name>
    <dbReference type="NCBI Taxonomy" id="1758121"/>
    <lineage>
        <taxon>Eukaryota</taxon>
        <taxon>Metazoa</taxon>
        <taxon>Chordata</taxon>
        <taxon>Craniata</taxon>
        <taxon>Vertebrata</taxon>
        <taxon>Euteleostomi</taxon>
        <taxon>Archelosauria</taxon>
        <taxon>Archosauria</taxon>
        <taxon>Dinosauria</taxon>
        <taxon>Saurischia</taxon>
        <taxon>Theropoda</taxon>
        <taxon>Coelurosauria</taxon>
        <taxon>Aves</taxon>
        <taxon>Neognathae</taxon>
        <taxon>Neoaves</taxon>
        <taxon>Charadriiformes</taxon>
        <taxon>Scolopacidae</taxon>
        <taxon>Limosa</taxon>
    </lineage>
</organism>
<reference evidence="2" key="2">
    <citation type="submission" date="2017-12" db="EMBL/GenBank/DDBJ databases">
        <title>Genome sequence of the Bar-tailed Godwit (Limosa lapponica baueri).</title>
        <authorList>
            <person name="Lima N.C.B."/>
            <person name="Parody-Merino A.M."/>
            <person name="Battley P.F."/>
            <person name="Fidler A.E."/>
            <person name="Prosdocimi F."/>
        </authorList>
    </citation>
    <scope>NUCLEOTIDE SEQUENCE [LARGE SCALE GENOMIC DNA]</scope>
</reference>
<sequence>MGPNTYEITKMPFHTRHPVCHVVEIWVNTFLARFWSDDHQHQHQRLDTSLHHLVFGAAEKRQVLVKCKINDYKERVDIKKELFHLVLAPKFPTNLMNKFEALQDTHPQSHGPRERLENEEDHYTRVHQLYLMTGFLTSGPITASD</sequence>
<keyword evidence="2" id="KW-1185">Reference proteome</keyword>
<name>A0A2I0U4A0_LIMLA</name>
<reference evidence="2" key="1">
    <citation type="submission" date="2017-11" db="EMBL/GenBank/DDBJ databases">
        <authorList>
            <person name="Lima N.C."/>
            <person name="Parody-Merino A.M."/>
            <person name="Battley P.F."/>
            <person name="Fidler A.E."/>
            <person name="Prosdocimi F."/>
        </authorList>
    </citation>
    <scope>NUCLEOTIDE SEQUENCE [LARGE SCALE GENOMIC DNA]</scope>
</reference>